<dbReference type="InterPro" id="IPR036259">
    <property type="entry name" value="MFS_trans_sf"/>
</dbReference>
<dbReference type="SUPFAM" id="SSF103473">
    <property type="entry name" value="MFS general substrate transporter"/>
    <property type="match status" value="1"/>
</dbReference>
<dbReference type="PANTHER" id="PTHR16172:SF41">
    <property type="entry name" value="MAJOR FACILITATOR SUPERFAMILY DOMAIN-CONTAINING PROTEIN 6-LIKE"/>
    <property type="match status" value="1"/>
</dbReference>
<evidence type="ECO:0000259" key="7">
    <source>
        <dbReference type="Pfam" id="PF12832"/>
    </source>
</evidence>
<name>A0AAN9AD41_HALRR</name>
<dbReference type="Gene3D" id="1.20.1250.20">
    <property type="entry name" value="MFS general substrate transporter like domains"/>
    <property type="match status" value="1"/>
</dbReference>
<keyword evidence="3 6" id="KW-0812">Transmembrane</keyword>
<feature type="transmembrane region" description="Helical" evidence="6">
    <location>
        <begin position="20"/>
        <end position="41"/>
    </location>
</feature>
<accession>A0AAN9AD41</accession>
<keyword evidence="5 6" id="KW-0472">Membrane</keyword>
<protein>
    <recommendedName>
        <fullName evidence="7">Major facilitator superfamily associated domain-containing protein</fullName>
    </recommendedName>
</protein>
<evidence type="ECO:0000313" key="8">
    <source>
        <dbReference type="EMBL" id="KAK7081625.1"/>
    </source>
</evidence>
<dbReference type="EMBL" id="JAXCGZ010004615">
    <property type="protein sequence ID" value="KAK7081625.1"/>
    <property type="molecule type" value="Genomic_DNA"/>
</dbReference>
<evidence type="ECO:0000256" key="2">
    <source>
        <dbReference type="ARBA" id="ARBA00005241"/>
    </source>
</evidence>
<evidence type="ECO:0000256" key="5">
    <source>
        <dbReference type="ARBA" id="ARBA00023136"/>
    </source>
</evidence>
<comment type="caution">
    <text evidence="8">The sequence shown here is derived from an EMBL/GenBank/DDBJ whole genome shotgun (WGS) entry which is preliminary data.</text>
</comment>
<feature type="domain" description="Major facilitator superfamily associated" evidence="7">
    <location>
        <begin position="9"/>
        <end position="86"/>
    </location>
</feature>
<gene>
    <name evidence="8" type="ORF">SK128_019757</name>
</gene>
<dbReference type="InterPro" id="IPR024989">
    <property type="entry name" value="MFS_assoc_dom"/>
</dbReference>
<proteinExistence type="inferred from homology"/>
<organism evidence="8 9">
    <name type="scientific">Halocaridina rubra</name>
    <name type="common">Hawaiian red shrimp</name>
    <dbReference type="NCBI Taxonomy" id="373956"/>
    <lineage>
        <taxon>Eukaryota</taxon>
        <taxon>Metazoa</taxon>
        <taxon>Ecdysozoa</taxon>
        <taxon>Arthropoda</taxon>
        <taxon>Crustacea</taxon>
        <taxon>Multicrustacea</taxon>
        <taxon>Malacostraca</taxon>
        <taxon>Eumalacostraca</taxon>
        <taxon>Eucarida</taxon>
        <taxon>Decapoda</taxon>
        <taxon>Pleocyemata</taxon>
        <taxon>Caridea</taxon>
        <taxon>Atyoidea</taxon>
        <taxon>Atyidae</taxon>
        <taxon>Halocaridina</taxon>
    </lineage>
</organism>
<evidence type="ECO:0000256" key="1">
    <source>
        <dbReference type="ARBA" id="ARBA00004141"/>
    </source>
</evidence>
<evidence type="ECO:0000256" key="6">
    <source>
        <dbReference type="SAM" id="Phobius"/>
    </source>
</evidence>
<comment type="similarity">
    <text evidence="2">Belongs to the major facilitator superfamily. MFSD6 family.</text>
</comment>
<dbReference type="AlphaFoldDB" id="A0AAN9AD41"/>
<dbReference type="PANTHER" id="PTHR16172">
    <property type="entry name" value="MAJOR FACILITATOR SUPERFAMILY DOMAIN-CONTAINING PROTEIN 6-LIKE"/>
    <property type="match status" value="1"/>
</dbReference>
<dbReference type="GO" id="GO:0016020">
    <property type="term" value="C:membrane"/>
    <property type="evidence" value="ECO:0007669"/>
    <property type="project" value="UniProtKB-SubCell"/>
</dbReference>
<dbReference type="Proteomes" id="UP001381693">
    <property type="component" value="Unassembled WGS sequence"/>
</dbReference>
<reference evidence="8 9" key="1">
    <citation type="submission" date="2023-11" db="EMBL/GenBank/DDBJ databases">
        <title>Halocaridina rubra genome assembly.</title>
        <authorList>
            <person name="Smith C."/>
        </authorList>
    </citation>
    <scope>NUCLEOTIDE SEQUENCE [LARGE SCALE GENOMIC DNA]</scope>
    <source>
        <strain evidence="8">EP-1</strain>
        <tissue evidence="8">Whole</tissue>
    </source>
</reference>
<evidence type="ECO:0000313" key="9">
    <source>
        <dbReference type="Proteomes" id="UP001381693"/>
    </source>
</evidence>
<evidence type="ECO:0000256" key="3">
    <source>
        <dbReference type="ARBA" id="ARBA00022692"/>
    </source>
</evidence>
<keyword evidence="9" id="KW-1185">Reference proteome</keyword>
<comment type="subcellular location">
    <subcellularLocation>
        <location evidence="1">Membrane</location>
        <topology evidence="1">Multi-pass membrane protein</topology>
    </subcellularLocation>
</comment>
<evidence type="ECO:0000256" key="4">
    <source>
        <dbReference type="ARBA" id="ARBA00022989"/>
    </source>
</evidence>
<dbReference type="Pfam" id="PF12832">
    <property type="entry name" value="MFS_1_like"/>
    <property type="match status" value="1"/>
</dbReference>
<dbReference type="InterPro" id="IPR051717">
    <property type="entry name" value="MFS_MFSD6"/>
</dbReference>
<feature type="transmembrane region" description="Helical" evidence="6">
    <location>
        <begin position="53"/>
        <end position="72"/>
    </location>
</feature>
<feature type="transmembrane region" description="Helical" evidence="6">
    <location>
        <begin position="84"/>
        <end position="105"/>
    </location>
</feature>
<sequence length="152" mass="16598">MDFFSPGFSFLTDPWHVLYLEVLECVGNGLLTTASIMYCTALFSMETIASFRGVLATIYFGLGKLLGTVMGSEIRKLFGDRHTFQVYAAIAAISASVYCISYIIMKNCRSKKSSNEASTVPAAKDITRLKRRDHETAGGDLGVVNKGCDVSE</sequence>
<keyword evidence="4 6" id="KW-1133">Transmembrane helix</keyword>